<reference evidence="5" key="1">
    <citation type="submission" date="2020-12" db="EMBL/GenBank/DDBJ databases">
        <title>Metabolic potential, ecology and presence of endohyphal bacteria is reflected in genomic diversity of Mucoromycotina.</title>
        <authorList>
            <person name="Muszewska A."/>
            <person name="Okrasinska A."/>
            <person name="Steczkiewicz K."/>
            <person name="Drgas O."/>
            <person name="Orlowska M."/>
            <person name="Perlinska-Lenart U."/>
            <person name="Aleksandrzak-Piekarczyk T."/>
            <person name="Szatraj K."/>
            <person name="Zielenkiewicz U."/>
            <person name="Pilsyk S."/>
            <person name="Malc E."/>
            <person name="Mieczkowski P."/>
            <person name="Kruszewska J.S."/>
            <person name="Biernat P."/>
            <person name="Pawlowska J."/>
        </authorList>
    </citation>
    <scope>NUCLEOTIDE SEQUENCE</scope>
    <source>
        <strain evidence="5">WA0000051536</strain>
    </source>
</reference>
<dbReference type="Gene3D" id="3.30.110.20">
    <property type="entry name" value="Alba-like domain"/>
    <property type="match status" value="1"/>
</dbReference>
<dbReference type="PANTHER" id="PTHR13516">
    <property type="entry name" value="RIBONUCLEASE P SUBUNIT P25"/>
    <property type="match status" value="1"/>
</dbReference>
<proteinExistence type="inferred from homology"/>
<dbReference type="EMBL" id="JAEPRA010000020">
    <property type="protein sequence ID" value="KAG2172993.1"/>
    <property type="molecule type" value="Genomic_DNA"/>
</dbReference>
<keyword evidence="3" id="KW-0539">Nucleus</keyword>
<dbReference type="OrthoDB" id="424402at2759"/>
<protein>
    <recommendedName>
        <fullName evidence="4">DNA/RNA-binding protein Alba-like domain-containing protein</fullName>
    </recommendedName>
</protein>
<accession>A0A8H7PFN7</accession>
<name>A0A8H7PFN7_9FUNG</name>
<comment type="subcellular location">
    <subcellularLocation>
        <location evidence="1">Nucleus</location>
    </subcellularLocation>
</comment>
<evidence type="ECO:0000259" key="4">
    <source>
        <dbReference type="Pfam" id="PF01918"/>
    </source>
</evidence>
<feature type="domain" description="DNA/RNA-binding protein Alba-like" evidence="4">
    <location>
        <begin position="49"/>
        <end position="113"/>
    </location>
</feature>
<dbReference type="GO" id="GO:0003723">
    <property type="term" value="F:RNA binding"/>
    <property type="evidence" value="ECO:0007669"/>
    <property type="project" value="TreeGrafter"/>
</dbReference>
<dbReference type="InterPro" id="IPR036882">
    <property type="entry name" value="Alba-like_dom_sf"/>
</dbReference>
<sequence length="128" mass="14348">MHRSNSLLTTTRYSADHIWQFNIQANELQQPRSITEEEQNYGLLQHAENEIIISNSGKINRYVTVGLELLEKNGTIVVVGSGKAVSKTVSVAEIIKRKMEGSLHQYTQIGSSTATEKWDPVEGKDFSQ</sequence>
<dbReference type="InterPro" id="IPR002775">
    <property type="entry name" value="DNA/RNA-bd_Alba-like"/>
</dbReference>
<evidence type="ECO:0000256" key="1">
    <source>
        <dbReference type="ARBA" id="ARBA00004123"/>
    </source>
</evidence>
<comment type="caution">
    <text evidence="5">The sequence shown here is derived from an EMBL/GenBank/DDBJ whole genome shotgun (WGS) entry which is preliminary data.</text>
</comment>
<keyword evidence="6" id="KW-1185">Reference proteome</keyword>
<dbReference type="Pfam" id="PF01918">
    <property type="entry name" value="Alba"/>
    <property type="match status" value="1"/>
</dbReference>
<dbReference type="GO" id="GO:0005634">
    <property type="term" value="C:nucleus"/>
    <property type="evidence" value="ECO:0007669"/>
    <property type="project" value="UniProtKB-SubCell"/>
</dbReference>
<dbReference type="Proteomes" id="UP000612746">
    <property type="component" value="Unassembled WGS sequence"/>
</dbReference>
<dbReference type="InterPro" id="IPR051958">
    <property type="entry name" value="Alba-like_NAB"/>
</dbReference>
<evidence type="ECO:0000256" key="3">
    <source>
        <dbReference type="ARBA" id="ARBA00023242"/>
    </source>
</evidence>
<evidence type="ECO:0000313" key="5">
    <source>
        <dbReference type="EMBL" id="KAG2172993.1"/>
    </source>
</evidence>
<comment type="similarity">
    <text evidence="2">Belongs to the histone-like Alba family.</text>
</comment>
<dbReference type="SUPFAM" id="SSF82704">
    <property type="entry name" value="AlbA-like"/>
    <property type="match status" value="1"/>
</dbReference>
<dbReference type="AlphaFoldDB" id="A0A8H7PFN7"/>
<gene>
    <name evidence="5" type="ORF">INT44_006966</name>
</gene>
<evidence type="ECO:0000313" key="6">
    <source>
        <dbReference type="Proteomes" id="UP000612746"/>
    </source>
</evidence>
<dbReference type="PANTHER" id="PTHR13516:SF4">
    <property type="entry name" value="FI09323P"/>
    <property type="match status" value="1"/>
</dbReference>
<organism evidence="5 6">
    <name type="scientific">Umbelopsis vinacea</name>
    <dbReference type="NCBI Taxonomy" id="44442"/>
    <lineage>
        <taxon>Eukaryota</taxon>
        <taxon>Fungi</taxon>
        <taxon>Fungi incertae sedis</taxon>
        <taxon>Mucoromycota</taxon>
        <taxon>Mucoromycotina</taxon>
        <taxon>Umbelopsidomycetes</taxon>
        <taxon>Umbelopsidales</taxon>
        <taxon>Umbelopsidaceae</taxon>
        <taxon>Umbelopsis</taxon>
    </lineage>
</organism>
<evidence type="ECO:0000256" key="2">
    <source>
        <dbReference type="ARBA" id="ARBA00008018"/>
    </source>
</evidence>